<protein>
    <submittedName>
        <fullName evidence="4">3-oxoacyl-[acyl-carrier protein] reductase</fullName>
        <ecNumber evidence="4">1.1.1.100</ecNumber>
    </submittedName>
    <submittedName>
        <fullName evidence="3">SDR family NAD(P)-dependent oxidoreductase</fullName>
    </submittedName>
</protein>
<gene>
    <name evidence="4" type="ORF">F4557_004352</name>
    <name evidence="3" type="ORF">GCM10009546_36860</name>
</gene>
<reference evidence="3 6" key="1">
    <citation type="journal article" date="2019" name="Int. J. Syst. Evol. Microbiol.">
        <title>The Global Catalogue of Microorganisms (GCM) 10K type strain sequencing project: providing services to taxonomists for standard genome sequencing and annotation.</title>
        <authorList>
            <consortium name="The Broad Institute Genomics Platform"/>
            <consortium name="The Broad Institute Genome Sequencing Center for Infectious Disease"/>
            <person name="Wu L."/>
            <person name="Ma J."/>
        </authorList>
    </citation>
    <scope>NUCLEOTIDE SEQUENCE [LARGE SCALE GENOMIC DNA]</scope>
    <source>
        <strain evidence="3 6">JCM 10667</strain>
    </source>
</reference>
<dbReference type="GO" id="GO:0004316">
    <property type="term" value="F:3-oxoacyl-[acyl-carrier-protein] reductase (NADPH) activity"/>
    <property type="evidence" value="ECO:0007669"/>
    <property type="project" value="UniProtKB-EC"/>
</dbReference>
<proteinExistence type="inferred from homology"/>
<keyword evidence="6" id="KW-1185">Reference proteome</keyword>
<dbReference type="SUPFAM" id="SSF51735">
    <property type="entry name" value="NAD(P)-binding Rossmann-fold domains"/>
    <property type="match status" value="1"/>
</dbReference>
<evidence type="ECO:0000313" key="3">
    <source>
        <dbReference type="EMBL" id="GAA0570730.1"/>
    </source>
</evidence>
<comment type="caution">
    <text evidence="4">The sequence shown here is derived from an EMBL/GenBank/DDBJ whole genome shotgun (WGS) entry which is preliminary data.</text>
</comment>
<dbReference type="PRINTS" id="PR00080">
    <property type="entry name" value="SDRFAMILY"/>
</dbReference>
<evidence type="ECO:0000256" key="1">
    <source>
        <dbReference type="ARBA" id="ARBA00006484"/>
    </source>
</evidence>
<dbReference type="PRINTS" id="PR00081">
    <property type="entry name" value="GDHRDH"/>
</dbReference>
<accession>A0A7W7IFC0</accession>
<dbReference type="EMBL" id="BAAAHD010000032">
    <property type="protein sequence ID" value="GAA0570730.1"/>
    <property type="molecule type" value="Genomic_DNA"/>
</dbReference>
<dbReference type="RefSeq" id="WP_184885528.1">
    <property type="nucleotide sequence ID" value="NZ_BAAAHD010000032.1"/>
</dbReference>
<keyword evidence="2 4" id="KW-0560">Oxidoreductase</keyword>
<evidence type="ECO:0000256" key="2">
    <source>
        <dbReference type="ARBA" id="ARBA00023002"/>
    </source>
</evidence>
<reference evidence="4 5" key="2">
    <citation type="submission" date="2020-08" db="EMBL/GenBank/DDBJ databases">
        <title>Sequencing the genomes of 1000 actinobacteria strains.</title>
        <authorList>
            <person name="Klenk H.-P."/>
        </authorList>
    </citation>
    <scope>NUCLEOTIDE SEQUENCE [LARGE SCALE GENOMIC DNA]</scope>
    <source>
        <strain evidence="4 5">DSM 44772</strain>
    </source>
</reference>
<dbReference type="AlphaFoldDB" id="A0A7W7IFC0"/>
<dbReference type="Gene3D" id="3.40.50.720">
    <property type="entry name" value="NAD(P)-binding Rossmann-like Domain"/>
    <property type="match status" value="1"/>
</dbReference>
<organism evidence="4 5">
    <name type="scientific">Actinomadura livida</name>
    <dbReference type="NCBI Taxonomy" id="79909"/>
    <lineage>
        <taxon>Bacteria</taxon>
        <taxon>Bacillati</taxon>
        <taxon>Actinomycetota</taxon>
        <taxon>Actinomycetes</taxon>
        <taxon>Streptosporangiales</taxon>
        <taxon>Thermomonosporaceae</taxon>
        <taxon>Actinomadura</taxon>
    </lineage>
</organism>
<dbReference type="InterPro" id="IPR036291">
    <property type="entry name" value="NAD(P)-bd_dom_sf"/>
</dbReference>
<dbReference type="Proteomes" id="UP001501427">
    <property type="component" value="Unassembled WGS sequence"/>
</dbReference>
<name>A0A7W7IFC0_9ACTN</name>
<dbReference type="PANTHER" id="PTHR42879:SF2">
    <property type="entry name" value="3-OXOACYL-[ACYL-CARRIER-PROTEIN] REDUCTASE FABG"/>
    <property type="match status" value="1"/>
</dbReference>
<dbReference type="Pfam" id="PF13561">
    <property type="entry name" value="adh_short_C2"/>
    <property type="match status" value="1"/>
</dbReference>
<dbReference type="InterPro" id="IPR002347">
    <property type="entry name" value="SDR_fam"/>
</dbReference>
<sequence>MTEPNAPERYCAVVTGGARGIGEGIVDELLGRGTPVVVADLSEPDLEAFTASHAASKDLFRTVKADISREEDWLRVRDAARASFGPACVLVNNAAISPKKDGVKCPALDTPLDEWERVLAVNLTGAFIGCKTLLPDMVAESWGRIVNISSQSARTGAHVAGIPYGTAKTGLLGLTRTLAIEYGRHGVTANAITPGRVVTPMAEVAPDHVNRRLLDSVAVGRYGTPHEIGAVVAFLASEAASYVTGATIDVNGGSYMG</sequence>
<dbReference type="Proteomes" id="UP000549343">
    <property type="component" value="Unassembled WGS sequence"/>
</dbReference>
<comment type="similarity">
    <text evidence="1">Belongs to the short-chain dehydrogenases/reductases (SDR) family.</text>
</comment>
<evidence type="ECO:0000313" key="4">
    <source>
        <dbReference type="EMBL" id="MBB4775934.1"/>
    </source>
</evidence>
<evidence type="ECO:0000313" key="6">
    <source>
        <dbReference type="Proteomes" id="UP001501427"/>
    </source>
</evidence>
<dbReference type="InterPro" id="IPR050259">
    <property type="entry name" value="SDR"/>
</dbReference>
<evidence type="ECO:0000313" key="5">
    <source>
        <dbReference type="Proteomes" id="UP000549343"/>
    </source>
</evidence>
<reference evidence="3" key="3">
    <citation type="submission" date="2023-12" db="EMBL/GenBank/DDBJ databases">
        <authorList>
            <person name="Sun Q."/>
            <person name="Inoue M."/>
        </authorList>
    </citation>
    <scope>NUCLEOTIDE SEQUENCE</scope>
    <source>
        <strain evidence="3">JCM 10667</strain>
    </source>
</reference>
<dbReference type="PANTHER" id="PTHR42879">
    <property type="entry name" value="3-OXOACYL-(ACYL-CARRIER-PROTEIN) REDUCTASE"/>
    <property type="match status" value="1"/>
</dbReference>
<dbReference type="EMBL" id="JACHMV010000001">
    <property type="protein sequence ID" value="MBB4775934.1"/>
    <property type="molecule type" value="Genomic_DNA"/>
</dbReference>
<dbReference type="FunFam" id="3.40.50.720:FF:000084">
    <property type="entry name" value="Short-chain dehydrogenase reductase"/>
    <property type="match status" value="1"/>
</dbReference>
<dbReference type="EC" id="1.1.1.100" evidence="4"/>